<accession>A0A375YG84</accession>
<protein>
    <submittedName>
        <fullName evidence="1">Uncharacterized protein</fullName>
    </submittedName>
</protein>
<reference evidence="1 2" key="1">
    <citation type="submission" date="2018-05" db="EMBL/GenBank/DDBJ databases">
        <authorList>
            <consortium name="IHU Genomes"/>
        </authorList>
    </citation>
    <scope>NUCLEOTIDE SEQUENCE [LARGE SCALE GENOMIC DNA]</scope>
    <source>
        <strain evidence="1 2">P7335</strain>
    </source>
</reference>
<organism evidence="1 2">
    <name type="scientific">Mycolicibacterium parafortuitum</name>
    <name type="common">Mycobacterium parafortuitum</name>
    <dbReference type="NCBI Taxonomy" id="39692"/>
    <lineage>
        <taxon>Bacteria</taxon>
        <taxon>Bacillati</taxon>
        <taxon>Actinomycetota</taxon>
        <taxon>Actinomycetes</taxon>
        <taxon>Mycobacteriales</taxon>
        <taxon>Mycobacteriaceae</taxon>
        <taxon>Mycolicibacterium</taxon>
    </lineage>
</organism>
<evidence type="ECO:0000313" key="2">
    <source>
        <dbReference type="Proteomes" id="UP000252008"/>
    </source>
</evidence>
<gene>
    <name evidence="1" type="ORF">MPP7335_01857</name>
</gene>
<evidence type="ECO:0000313" key="1">
    <source>
        <dbReference type="EMBL" id="SRX80118.1"/>
    </source>
</evidence>
<dbReference type="AlphaFoldDB" id="A0A375YG84"/>
<dbReference type="Proteomes" id="UP000252008">
    <property type="component" value="Unassembled WGS sequence"/>
</dbReference>
<keyword evidence="2" id="KW-1185">Reference proteome</keyword>
<dbReference type="EMBL" id="UEGS01000001">
    <property type="protein sequence ID" value="SRX80118.1"/>
    <property type="molecule type" value="Genomic_DNA"/>
</dbReference>
<name>A0A375YG84_MYCPF</name>
<sequence length="137" mass="15354">MPLSARECSRCGLESAGKKKFGLCGKCSYEDKYWVKIHRNLRNCYRMHGFETPRASHSDYLAVVAYYWGALNQRERERVIAELVAHGYSAAQTEPFEALADVLIGALRGTAKEYWRGTASQSVHTVRGGLPGLGRRS</sequence>
<proteinExistence type="predicted"/>